<gene>
    <name evidence="1" type="ORF">K488DRAFT_88936</name>
</gene>
<comment type="caution">
    <text evidence="1">The sequence shown here is derived from an EMBL/GenBank/DDBJ whole genome shotgun (WGS) entry which is preliminary data.</text>
</comment>
<evidence type="ECO:0000313" key="1">
    <source>
        <dbReference type="EMBL" id="KAI0029236.1"/>
    </source>
</evidence>
<reference evidence="1" key="2">
    <citation type="journal article" date="2022" name="New Phytol.">
        <title>Evolutionary transition to the ectomycorrhizal habit in the genomes of a hyperdiverse lineage of mushroom-forming fungi.</title>
        <authorList>
            <person name="Looney B."/>
            <person name="Miyauchi S."/>
            <person name="Morin E."/>
            <person name="Drula E."/>
            <person name="Courty P.E."/>
            <person name="Kohler A."/>
            <person name="Kuo A."/>
            <person name="LaButti K."/>
            <person name="Pangilinan J."/>
            <person name="Lipzen A."/>
            <person name="Riley R."/>
            <person name="Andreopoulos W."/>
            <person name="He G."/>
            <person name="Johnson J."/>
            <person name="Nolan M."/>
            <person name="Tritt A."/>
            <person name="Barry K.W."/>
            <person name="Grigoriev I.V."/>
            <person name="Nagy L.G."/>
            <person name="Hibbett D."/>
            <person name="Henrissat B."/>
            <person name="Matheny P.B."/>
            <person name="Labbe J."/>
            <person name="Martin F.M."/>
        </authorList>
    </citation>
    <scope>NUCLEOTIDE SEQUENCE</scope>
    <source>
        <strain evidence="1">EC-137</strain>
    </source>
</reference>
<dbReference type="Proteomes" id="UP000814128">
    <property type="component" value="Unassembled WGS sequence"/>
</dbReference>
<name>A0ACB8QC89_9AGAM</name>
<dbReference type="EMBL" id="MU273689">
    <property type="protein sequence ID" value="KAI0029236.1"/>
    <property type="molecule type" value="Genomic_DNA"/>
</dbReference>
<organism evidence="1 2">
    <name type="scientific">Vararia minispora EC-137</name>
    <dbReference type="NCBI Taxonomy" id="1314806"/>
    <lineage>
        <taxon>Eukaryota</taxon>
        <taxon>Fungi</taxon>
        <taxon>Dikarya</taxon>
        <taxon>Basidiomycota</taxon>
        <taxon>Agaricomycotina</taxon>
        <taxon>Agaricomycetes</taxon>
        <taxon>Russulales</taxon>
        <taxon>Lachnocladiaceae</taxon>
        <taxon>Vararia</taxon>
    </lineage>
</organism>
<protein>
    <submittedName>
        <fullName evidence="1">Uncharacterized protein</fullName>
    </submittedName>
</protein>
<proteinExistence type="predicted"/>
<keyword evidence="2" id="KW-1185">Reference proteome</keyword>
<reference evidence="1" key="1">
    <citation type="submission" date="2021-02" db="EMBL/GenBank/DDBJ databases">
        <authorList>
            <consortium name="DOE Joint Genome Institute"/>
            <person name="Ahrendt S."/>
            <person name="Looney B.P."/>
            <person name="Miyauchi S."/>
            <person name="Morin E."/>
            <person name="Drula E."/>
            <person name="Courty P.E."/>
            <person name="Chicoki N."/>
            <person name="Fauchery L."/>
            <person name="Kohler A."/>
            <person name="Kuo A."/>
            <person name="Labutti K."/>
            <person name="Pangilinan J."/>
            <person name="Lipzen A."/>
            <person name="Riley R."/>
            <person name="Andreopoulos W."/>
            <person name="He G."/>
            <person name="Johnson J."/>
            <person name="Barry K.W."/>
            <person name="Grigoriev I.V."/>
            <person name="Nagy L."/>
            <person name="Hibbett D."/>
            <person name="Henrissat B."/>
            <person name="Matheny P.B."/>
            <person name="Labbe J."/>
            <person name="Martin F."/>
        </authorList>
    </citation>
    <scope>NUCLEOTIDE SEQUENCE</scope>
    <source>
        <strain evidence="1">EC-137</strain>
    </source>
</reference>
<sequence length="537" mass="58725">MSNVEPKPTPSGKTPPAEKKIDWDALRERSLQPGGFGAERTTLWPKLLHVRPEDITFSPLVEKSSLQHSDERQIRLDTDRSFVLYPVEEAMNERAKLQEELYELIVATMRQGYHDIVTVIFLTLPHDVQLAAMEKMSLHRLRDAMGQTLEPVMGLLRILQRLLRLADPEYAALLEEQAPLPYAVLSHLLTLFAHDMPALPLVQHVFDYILSRPPVAIVYLAAAVMLTHREEVQNLELRDEPGMIHSVLTSLPDLVDQTEAEIAQMRTSISSAGPKEGSSAAAEQFPLTPSSLPASDQGGPLPERLPYPTPPPELDGPEPAEGKDLPDRADLCIVAERVCIFPADIPLPPSPPPSPSLLPIPPSSARIRSPQSLPALLRQADSLMTTYPPTHNTLKLDSTFGPASALRTWSEDPSSLPSDEQAEELVAAGVDIVFADVPEPEPESDVGQDSDWLDEKRWFGLRRRRRSVTDKGKGREQHLFGGLLSQRRTILAGAVLALGVAMAVSIYSSRGGGGGAAKIAGIAGAAERIWSAAGWGF</sequence>
<evidence type="ECO:0000313" key="2">
    <source>
        <dbReference type="Proteomes" id="UP000814128"/>
    </source>
</evidence>
<accession>A0ACB8QC89</accession>